<dbReference type="HOGENOM" id="CLU_001324_5_1_1"/>
<organism evidence="2">
    <name type="scientific">Melampsora larici-populina (strain 98AG31 / pathotype 3-4-7)</name>
    <name type="common">Poplar leaf rust fungus</name>
    <dbReference type="NCBI Taxonomy" id="747676"/>
    <lineage>
        <taxon>Eukaryota</taxon>
        <taxon>Fungi</taxon>
        <taxon>Dikarya</taxon>
        <taxon>Basidiomycota</taxon>
        <taxon>Pucciniomycotina</taxon>
        <taxon>Pucciniomycetes</taxon>
        <taxon>Pucciniales</taxon>
        <taxon>Melampsoraceae</taxon>
        <taxon>Melampsora</taxon>
    </lineage>
</organism>
<keyword evidence="2" id="KW-1185">Reference proteome</keyword>
<reference evidence="2" key="1">
    <citation type="journal article" date="2011" name="Proc. Natl. Acad. Sci. U.S.A.">
        <title>Obligate biotrophy features unraveled by the genomic analysis of rust fungi.</title>
        <authorList>
            <person name="Duplessis S."/>
            <person name="Cuomo C.A."/>
            <person name="Lin Y.-C."/>
            <person name="Aerts A."/>
            <person name="Tisserant E."/>
            <person name="Veneault-Fourrey C."/>
            <person name="Joly D.L."/>
            <person name="Hacquard S."/>
            <person name="Amselem J."/>
            <person name="Cantarel B.L."/>
            <person name="Chiu R."/>
            <person name="Coutinho P.M."/>
            <person name="Feau N."/>
            <person name="Field M."/>
            <person name="Frey P."/>
            <person name="Gelhaye E."/>
            <person name="Goldberg J."/>
            <person name="Grabherr M.G."/>
            <person name="Kodira C.D."/>
            <person name="Kohler A."/>
            <person name="Kuees U."/>
            <person name="Lindquist E.A."/>
            <person name="Lucas S.M."/>
            <person name="Mago R."/>
            <person name="Mauceli E."/>
            <person name="Morin E."/>
            <person name="Murat C."/>
            <person name="Pangilinan J.L."/>
            <person name="Park R."/>
            <person name="Pearson M."/>
            <person name="Quesneville H."/>
            <person name="Rouhier N."/>
            <person name="Sakthikumar S."/>
            <person name="Salamov A.A."/>
            <person name="Schmutz J."/>
            <person name="Selles B."/>
            <person name="Shapiro H."/>
            <person name="Tanguay P."/>
            <person name="Tuskan G.A."/>
            <person name="Henrissat B."/>
            <person name="Van de Peer Y."/>
            <person name="Rouze P."/>
            <person name="Ellis J.G."/>
            <person name="Dodds P.N."/>
            <person name="Schein J.E."/>
            <person name="Zhong S."/>
            <person name="Hamelin R.C."/>
            <person name="Grigoriev I.V."/>
            <person name="Szabo L.J."/>
            <person name="Martin F."/>
        </authorList>
    </citation>
    <scope>NUCLEOTIDE SEQUENCE [LARGE SCALE GENOMIC DNA]</scope>
    <source>
        <strain evidence="2">98AG31 / pathotype 3-4-7</strain>
    </source>
</reference>
<dbReference type="VEuPathDB" id="FungiDB:MELLADRAFT_39963"/>
<dbReference type="PANTHER" id="PTHR45786:SF74">
    <property type="entry name" value="ATP-DEPENDENT DNA HELICASE"/>
    <property type="match status" value="1"/>
</dbReference>
<evidence type="ECO:0000313" key="2">
    <source>
        <dbReference type="Proteomes" id="UP000001072"/>
    </source>
</evidence>
<dbReference type="KEGG" id="mlr:MELLADRAFT_39963"/>
<gene>
    <name evidence="1" type="ORF">MELLADRAFT_39963</name>
</gene>
<dbReference type="AlphaFoldDB" id="F4S5Q7"/>
<protein>
    <recommendedName>
        <fullName evidence="3">Helitron helicase-like domain-containing protein</fullName>
    </recommendedName>
</protein>
<dbReference type="eggNOG" id="KOG0987">
    <property type="taxonomic scope" value="Eukaryota"/>
</dbReference>
<dbReference type="Proteomes" id="UP000001072">
    <property type="component" value="Unassembled WGS sequence"/>
</dbReference>
<dbReference type="PANTHER" id="PTHR45786">
    <property type="entry name" value="DNA BINDING PROTEIN-LIKE"/>
    <property type="match status" value="1"/>
</dbReference>
<dbReference type="EMBL" id="GL883152">
    <property type="protein sequence ID" value="EGF99940.1"/>
    <property type="molecule type" value="Genomic_DNA"/>
</dbReference>
<evidence type="ECO:0008006" key="3">
    <source>
        <dbReference type="Google" id="ProtNLM"/>
    </source>
</evidence>
<sequence>MASNKKVVCRASNENNQATILGKFQDLPYRLGEQNHECQHCGALRWGEERTKLKSKHQEETYSNCCQQGSVTLPWGEFEGPTLPDSLLKLYTGEDKEFQDNITHYNNTLSFTSLGVKVDQSVAGQKGINTFRVSGQLAHRIGSALPAAKKIPSFAQIYVVGDGGEGEVDVRLGHFKKNNLSKEIMLELQNVLNDVNPYAEFLKSSATVLESRPSLRIMLKTLPPGKREVKTYNKPRPQDVAAIVESSENLDDKPRHIILHRKNNKLKHITDLSTGYLPLRYPLMLPFGSQQWDDDYVSPTVKQNNKSEL</sequence>
<dbReference type="RefSeq" id="XP_007416731.1">
    <property type="nucleotide sequence ID" value="XM_007416669.1"/>
</dbReference>
<evidence type="ECO:0000313" key="1">
    <source>
        <dbReference type="EMBL" id="EGF99940.1"/>
    </source>
</evidence>
<accession>F4S5Q7</accession>
<dbReference type="GeneID" id="18927852"/>
<name>F4S5Q7_MELLP</name>
<proteinExistence type="predicted"/>
<dbReference type="OrthoDB" id="3366231at2759"/>
<dbReference type="InParanoid" id="F4S5Q7"/>